<protein>
    <submittedName>
        <fullName evidence="4">BtrH N-terminal domain-containing protein</fullName>
    </submittedName>
</protein>
<accession>A0ABP8ZW70</accession>
<evidence type="ECO:0000259" key="2">
    <source>
        <dbReference type="Pfam" id="PF14399"/>
    </source>
</evidence>
<dbReference type="InterPro" id="IPR032369">
    <property type="entry name" value="DUF4872"/>
</dbReference>
<feature type="compositionally biased region" description="Basic and acidic residues" evidence="1">
    <location>
        <begin position="361"/>
        <end position="379"/>
    </location>
</feature>
<evidence type="ECO:0000313" key="5">
    <source>
        <dbReference type="Proteomes" id="UP001501645"/>
    </source>
</evidence>
<dbReference type="EMBL" id="BAABKO010000001">
    <property type="protein sequence ID" value="GAA4766569.1"/>
    <property type="molecule type" value="Genomic_DNA"/>
</dbReference>
<dbReference type="InterPro" id="IPR026935">
    <property type="entry name" value="BtrH_N"/>
</dbReference>
<dbReference type="Pfam" id="PF16169">
    <property type="entry name" value="DUF4872"/>
    <property type="match status" value="1"/>
</dbReference>
<dbReference type="Pfam" id="PF14399">
    <property type="entry name" value="BtrH_N"/>
    <property type="match status" value="1"/>
</dbReference>
<evidence type="ECO:0000256" key="1">
    <source>
        <dbReference type="SAM" id="MobiDB-lite"/>
    </source>
</evidence>
<feature type="domain" description="DUF4872" evidence="3">
    <location>
        <begin position="166"/>
        <end position="344"/>
    </location>
</feature>
<name>A0ABP8ZW70_9MICO</name>
<organism evidence="4 5">
    <name type="scientific">Microbacterium gilvum</name>
    <dbReference type="NCBI Taxonomy" id="1336204"/>
    <lineage>
        <taxon>Bacteria</taxon>
        <taxon>Bacillati</taxon>
        <taxon>Actinomycetota</taxon>
        <taxon>Actinomycetes</taxon>
        <taxon>Micrococcales</taxon>
        <taxon>Microbacteriaceae</taxon>
        <taxon>Microbacterium</taxon>
    </lineage>
</organism>
<reference evidence="5" key="1">
    <citation type="journal article" date="2019" name="Int. J. Syst. Evol. Microbiol.">
        <title>The Global Catalogue of Microorganisms (GCM) 10K type strain sequencing project: providing services to taxonomists for standard genome sequencing and annotation.</title>
        <authorList>
            <consortium name="The Broad Institute Genomics Platform"/>
            <consortium name="The Broad Institute Genome Sequencing Center for Infectious Disease"/>
            <person name="Wu L."/>
            <person name="Ma J."/>
        </authorList>
    </citation>
    <scope>NUCLEOTIDE SEQUENCE [LARGE SCALE GENOMIC DNA]</scope>
    <source>
        <strain evidence="5">JCM 18537</strain>
    </source>
</reference>
<dbReference type="RefSeq" id="WP_345436046.1">
    <property type="nucleotide sequence ID" value="NZ_BAABKO010000001.1"/>
</dbReference>
<keyword evidence="5" id="KW-1185">Reference proteome</keyword>
<comment type="caution">
    <text evidence="4">The sequence shown here is derived from an EMBL/GenBank/DDBJ whole genome shotgun (WGS) entry which is preliminary data.</text>
</comment>
<evidence type="ECO:0000259" key="3">
    <source>
        <dbReference type="Pfam" id="PF16169"/>
    </source>
</evidence>
<feature type="region of interest" description="Disordered" evidence="1">
    <location>
        <begin position="344"/>
        <end position="379"/>
    </location>
</feature>
<proteinExistence type="predicted"/>
<gene>
    <name evidence="4" type="ORF">GCM10023351_07310</name>
</gene>
<feature type="domain" description="Butirosin biosynthesis protein H N-terminal" evidence="2">
    <location>
        <begin position="26"/>
        <end position="154"/>
    </location>
</feature>
<dbReference type="Proteomes" id="UP001501645">
    <property type="component" value="Unassembled WGS sequence"/>
</dbReference>
<evidence type="ECO:0000313" key="4">
    <source>
        <dbReference type="EMBL" id="GAA4766569.1"/>
    </source>
</evidence>
<sequence>MSDQGGSEGPLERRIVDGISTAGGVHCETTALGVLLHHAGLDLSEAMLFGLGSGLSFVYWDSARQELPFLGGRVKPFVLTQNLARRLGVELRAEETASARKAWDAVRASIDAGTPVGLQLDSHDLEYFGSRVHFAGHVVAMYGYDAERAYLVDTAQQGGAVSTSLESLARARAARGPMSARHRSFTVTRTVPSQGGREHLAPAIVLAITACAREFLAPPIANLGGRGVRTASKRVPAWFDRLADPRRDLAAIAMMMERAGTGGALFRNLYRDFLTECRDLLERESDAELVERGRDLFAVSALRWTQVAELLEKAGKTGQPADLERAGRLLEEIATIETTAMTALSTLASSGPTTPQSTHRRREDVVNADHDASTTADAR</sequence>